<name>A0ACB8HN60_9BRYO</name>
<evidence type="ECO:0000313" key="2">
    <source>
        <dbReference type="Proteomes" id="UP000828922"/>
    </source>
</evidence>
<accession>A0ACB8HN60</accession>
<dbReference type="EMBL" id="CM038913">
    <property type="protein sequence ID" value="KAH9557668.1"/>
    <property type="molecule type" value="Genomic_DNA"/>
</dbReference>
<organism evidence="1 2">
    <name type="scientific">Sphagnum magellanicum</name>
    <dbReference type="NCBI Taxonomy" id="128215"/>
    <lineage>
        <taxon>Eukaryota</taxon>
        <taxon>Viridiplantae</taxon>
        <taxon>Streptophyta</taxon>
        <taxon>Embryophyta</taxon>
        <taxon>Bryophyta</taxon>
        <taxon>Sphagnophytina</taxon>
        <taxon>Sphagnopsida</taxon>
        <taxon>Sphagnales</taxon>
        <taxon>Sphagnaceae</taxon>
        <taxon>Sphagnum</taxon>
    </lineage>
</organism>
<keyword evidence="2" id="KW-1185">Reference proteome</keyword>
<evidence type="ECO:0000313" key="1">
    <source>
        <dbReference type="EMBL" id="KAH9557668.1"/>
    </source>
</evidence>
<protein>
    <submittedName>
        <fullName evidence="1">Uncharacterized protein</fullName>
    </submittedName>
</protein>
<sequence length="992" mass="109535">MATSSQDTSKASSDGASGSNEVSILAGETSDDKLIPGEDHGDVSDQHKIATCIPKEAREAASDPEEPLLQAIRDQRSEDDLGSYLNSTFQKIADGADEAKNAKDGETEELGVSPGLARRGRVYDKALGAAKEGSAIEAFLLRTLDIDATCLREGTSCRKIWCWAARYNMVNIAMALVRRNIAKALEDRKPDPLPEEVLAIAVEYGHVQLVERLTKLQHGVDVNRGRSDFPGAGRETNAEAGAVPRRLTDYRHLNQYERHGFKFLVPICSAARMGNVEMVKTLLECDKITNVEWALHWAAIMGHHHVVLELLNSKREVDVNKEFYNMKDPILRDLWSTGSNVFSPLHIASFYGHVRVVKALCEDRLRRLRANTASEGGVTAVQMAAEMGHVQIVKILLERAEVQIAWALHGAAKKGHDDVVKELLNSEKEVDVNALKQEILDDAQDRSSFGEEFNPLHLASIYGHASVVQALCADRKRRLQANIKSGAGATAVQMAAEMGHVQIVKILLERAEVQIAWALHGAAKKGHDDVVKELLNSEKEVDVNALKQEILDDAQDRSSFGEEFNPLHLASIYGHASVVQVLCEDRKRRLQVNIESKPAGLTALQMAVENGHAEVVMMLLEKRRWVEIRWALHTAAKMGHPNVVLELLKSGKEVYVNTLHHEILDDAKDFGEEFNPLHLASIYGHAPVVKVLCEDKRGRLKVNTENDKGMTALHMAMERGHADIGKMLLERPEVETRRTLYKAVKLGHHDWVRMLLESGKEMDVNKLEQEILDDERDRKSFGEEFNPLHLASIYGHVGVVQVLCEQKTLQANTESGAGVTAVQIAIRAGNAEIEKILLDRTEVQQHLDRLYRDRQLHVDAANAILVGATLIASVTFAAWLQPPLGYSEFYGSTSIDVGAPLPSGMYPSFVSVAGHPILDIFWIFNSMSFVFAIATLMVGANAARPPRQDKYIGEVVRTLRTLLSLAYSLLTVSVGCVLGAFATAGFVVLPPV</sequence>
<comment type="caution">
    <text evidence="1">The sequence shown here is derived from an EMBL/GenBank/DDBJ whole genome shotgun (WGS) entry which is preliminary data.</text>
</comment>
<proteinExistence type="predicted"/>
<gene>
    <name evidence="1" type="ORF">CY35_07G096400</name>
</gene>
<dbReference type="Proteomes" id="UP000828922">
    <property type="component" value="Linkage Group LG07"/>
</dbReference>
<reference evidence="2" key="1">
    <citation type="journal article" date="2022" name="New Phytol.">
        <title>Phylogenomic structure and speciation in an emerging model: the Sphagnum magellanicum complex (Bryophyta).</title>
        <authorList>
            <person name="Shaw A.J."/>
            <person name="Piatkowski B."/>
            <person name="Duffy A.M."/>
            <person name="Aguero B."/>
            <person name="Imwattana K."/>
            <person name="Nieto-Lugilde M."/>
            <person name="Healey A."/>
            <person name="Weston D.J."/>
            <person name="Patel M.N."/>
            <person name="Schmutz J."/>
            <person name="Grimwood J."/>
            <person name="Yavitt J.B."/>
            <person name="Hassel K."/>
            <person name="Stenoien H.K."/>
            <person name="Flatberg K.I."/>
            <person name="Bickford C.P."/>
            <person name="Hicks K.A."/>
        </authorList>
    </citation>
    <scope>NUCLEOTIDE SEQUENCE [LARGE SCALE GENOMIC DNA]</scope>
</reference>